<dbReference type="PANTHER" id="PTHR43685:SF2">
    <property type="entry name" value="GLYCOSYLTRANSFERASE 2-LIKE DOMAIN-CONTAINING PROTEIN"/>
    <property type="match status" value="1"/>
</dbReference>
<evidence type="ECO:0000313" key="3">
    <source>
        <dbReference type="Proteomes" id="UP000182719"/>
    </source>
</evidence>
<dbReference type="SUPFAM" id="SSF53448">
    <property type="entry name" value="Nucleotide-diphospho-sugar transferases"/>
    <property type="match status" value="1"/>
</dbReference>
<dbReference type="InterPro" id="IPR050834">
    <property type="entry name" value="Glycosyltransf_2"/>
</dbReference>
<dbReference type="EMBL" id="FOAP01000033">
    <property type="protein sequence ID" value="SEN18832.1"/>
    <property type="molecule type" value="Genomic_DNA"/>
</dbReference>
<dbReference type="Proteomes" id="UP000182719">
    <property type="component" value="Unassembled WGS sequence"/>
</dbReference>
<dbReference type="InterPro" id="IPR001173">
    <property type="entry name" value="Glyco_trans_2-like"/>
</dbReference>
<gene>
    <name evidence="2" type="ORF">SAMN05444354_13322</name>
</gene>
<dbReference type="RefSeq" id="WP_177241567.1">
    <property type="nucleotide sequence ID" value="NZ_FOAP01000033.1"/>
</dbReference>
<feature type="domain" description="Glycosyltransferase 2-like" evidence="1">
    <location>
        <begin position="7"/>
        <end position="123"/>
    </location>
</feature>
<evidence type="ECO:0000259" key="1">
    <source>
        <dbReference type="Pfam" id="PF00535"/>
    </source>
</evidence>
<keyword evidence="3" id="KW-1185">Reference proteome</keyword>
<sequence>MRQPTVSVIMPAYNVEAYLAAAIDSVLAQTHRDAEILVVDDCSTDRTVEVAERYQDERVSVLRNARNEGPSQSRNVAIDHARGEWIAILDSDDWWKEQRLERLLALANAYRADVVCDDLLLVPEGELHPVVTFFQTQARRLGVFDKPFEVDARKMAEDDYGLLKPLFRKAFLDAHGLRYKPSLRAGEDFEFLLRCLLHSARMVVSHEAMYCYRSRAESLTADPVRCLANILAMTDELLGTVDPGTHGDVVAALSSYRGRKHQELEDARFRAPLQKGRWGECIALALRNPTKLPRYVPMAGRQLLMLAASKARRGSASR</sequence>
<dbReference type="InterPro" id="IPR029044">
    <property type="entry name" value="Nucleotide-diphossugar_trans"/>
</dbReference>
<dbReference type="CDD" id="cd00761">
    <property type="entry name" value="Glyco_tranf_GTA_type"/>
    <property type="match status" value="1"/>
</dbReference>
<reference evidence="3" key="1">
    <citation type="submission" date="2016-10" db="EMBL/GenBank/DDBJ databases">
        <authorList>
            <person name="Varghese N."/>
            <person name="Submissions S."/>
        </authorList>
    </citation>
    <scope>NUCLEOTIDE SEQUENCE [LARGE SCALE GENOMIC DNA]</scope>
    <source>
        <strain evidence="3">DSM 17044</strain>
    </source>
</reference>
<evidence type="ECO:0000313" key="2">
    <source>
        <dbReference type="EMBL" id="SEN18832.1"/>
    </source>
</evidence>
<name>A0A1H8EH85_STIAU</name>
<dbReference type="Pfam" id="PF00535">
    <property type="entry name" value="Glycos_transf_2"/>
    <property type="match status" value="1"/>
</dbReference>
<dbReference type="PANTHER" id="PTHR43685">
    <property type="entry name" value="GLYCOSYLTRANSFERASE"/>
    <property type="match status" value="1"/>
</dbReference>
<proteinExistence type="predicted"/>
<accession>A0A1H8EH85</accession>
<protein>
    <submittedName>
        <fullName evidence="2">Succinoglycan biosynthesis protein ExoO</fullName>
    </submittedName>
</protein>
<dbReference type="Gene3D" id="3.90.550.10">
    <property type="entry name" value="Spore Coat Polysaccharide Biosynthesis Protein SpsA, Chain A"/>
    <property type="match status" value="1"/>
</dbReference>
<organism evidence="2 3">
    <name type="scientific">Stigmatella aurantiaca</name>
    <dbReference type="NCBI Taxonomy" id="41"/>
    <lineage>
        <taxon>Bacteria</taxon>
        <taxon>Pseudomonadati</taxon>
        <taxon>Myxococcota</taxon>
        <taxon>Myxococcia</taxon>
        <taxon>Myxococcales</taxon>
        <taxon>Cystobacterineae</taxon>
        <taxon>Archangiaceae</taxon>
        <taxon>Stigmatella</taxon>
    </lineage>
</organism>
<dbReference type="AlphaFoldDB" id="A0A1H8EH85"/>